<accession>A0A1C3H2R1</accession>
<name>A0A1C3H2R1_9GAMM</name>
<organism evidence="1 2">
    <name type="scientific">Cardiobacterium hominis</name>
    <dbReference type="NCBI Taxonomy" id="2718"/>
    <lineage>
        <taxon>Bacteria</taxon>
        <taxon>Pseudomonadati</taxon>
        <taxon>Pseudomonadota</taxon>
        <taxon>Gammaproteobacteria</taxon>
        <taxon>Cardiobacteriales</taxon>
        <taxon>Cardiobacteriaceae</taxon>
        <taxon>Cardiobacterium</taxon>
    </lineage>
</organism>
<protein>
    <submittedName>
        <fullName evidence="1">Uncharacterized protein</fullName>
    </submittedName>
</protein>
<sequence length="39" mass="4249">MMSSALWGISLRYAVKISEKCICLSRHIAKNNGAAEKPA</sequence>
<dbReference type="AlphaFoldDB" id="A0A1C3H2R1"/>
<evidence type="ECO:0000313" key="2">
    <source>
        <dbReference type="Proteomes" id="UP000190837"/>
    </source>
</evidence>
<evidence type="ECO:0000313" key="1">
    <source>
        <dbReference type="EMBL" id="SAM59487.1"/>
    </source>
</evidence>
<dbReference type="Proteomes" id="UP000190837">
    <property type="component" value="Unassembled WGS sequence"/>
</dbReference>
<proteinExistence type="predicted"/>
<dbReference type="EMBL" id="FKLO01000024">
    <property type="protein sequence ID" value="SAM59487.1"/>
    <property type="molecule type" value="Genomic_DNA"/>
</dbReference>
<reference evidence="2" key="1">
    <citation type="submission" date="2016-04" db="EMBL/GenBank/DDBJ databases">
        <authorList>
            <person name="Tagini F."/>
        </authorList>
    </citation>
    <scope>NUCLEOTIDE SEQUENCE [LARGE SCALE GENOMIC DNA]</scope>
    <source>
        <strain evidence="2">CHUV0807</strain>
    </source>
</reference>
<gene>
    <name evidence="1" type="ORF">CHUV0807_0565</name>
</gene>